<feature type="transmembrane region" description="Helical" evidence="7">
    <location>
        <begin position="141"/>
        <end position="158"/>
    </location>
</feature>
<gene>
    <name evidence="9" type="ordered locus">Srot_1480</name>
</gene>
<evidence type="ECO:0000259" key="8">
    <source>
        <dbReference type="Pfam" id="PF09335"/>
    </source>
</evidence>
<dbReference type="GO" id="GO:0005886">
    <property type="term" value="C:plasma membrane"/>
    <property type="evidence" value="ECO:0007669"/>
    <property type="project" value="UniProtKB-SubCell"/>
</dbReference>
<evidence type="ECO:0000256" key="1">
    <source>
        <dbReference type="ARBA" id="ARBA00004651"/>
    </source>
</evidence>
<reference evidence="9 10" key="1">
    <citation type="journal article" date="2010" name="Stand. Genomic Sci.">
        <title>Complete genome sequence of Segniliparus rotundus type strain (CDC 1076).</title>
        <authorList>
            <person name="Sikorski J."/>
            <person name="Lapidus A."/>
            <person name="Copeland A."/>
            <person name="Misra M."/>
            <person name="Glavina Del Rio T."/>
            <person name="Nolan M."/>
            <person name="Lucas S."/>
            <person name="Chen F."/>
            <person name="Tice H."/>
            <person name="Cheng J.F."/>
            <person name="Jando M."/>
            <person name="Schneider S."/>
            <person name="Bruce D."/>
            <person name="Goodwin L."/>
            <person name="Pitluck S."/>
            <person name="Liolios K."/>
            <person name="Mikhailova N."/>
            <person name="Pati A."/>
            <person name="Ivanova N."/>
            <person name="Mavromatis K."/>
            <person name="Chen A."/>
            <person name="Palaniappan K."/>
            <person name="Chertkov O."/>
            <person name="Land M."/>
            <person name="Hauser L."/>
            <person name="Chang Y.J."/>
            <person name="Jeffries C.D."/>
            <person name="Brettin T."/>
            <person name="Detter J.C."/>
            <person name="Han C."/>
            <person name="Rohde M."/>
            <person name="Goker M."/>
            <person name="Bristow J."/>
            <person name="Eisen J.A."/>
            <person name="Markowitz V."/>
            <person name="Hugenholtz P."/>
            <person name="Kyrpides N.C."/>
            <person name="Klenk H.P."/>
        </authorList>
    </citation>
    <scope>NUCLEOTIDE SEQUENCE [LARGE SCALE GENOMIC DNA]</scope>
    <source>
        <strain evidence="10">ATCC BAA-972 / CDC 1076 / CIP 108378 / DSM 44985 / JCM 13578</strain>
    </source>
</reference>
<feature type="transmembrane region" description="Helical" evidence="7">
    <location>
        <begin position="170"/>
        <end position="190"/>
    </location>
</feature>
<comment type="similarity">
    <text evidence="2 7">Belongs to the TVP38/TMEM64 family.</text>
</comment>
<dbReference type="Proteomes" id="UP000002247">
    <property type="component" value="Chromosome"/>
</dbReference>
<dbReference type="PANTHER" id="PTHR12677">
    <property type="entry name" value="GOLGI APPARATUS MEMBRANE PROTEIN TVP38-RELATED"/>
    <property type="match status" value="1"/>
</dbReference>
<name>D6Z7L3_SEGRD</name>
<evidence type="ECO:0000313" key="10">
    <source>
        <dbReference type="Proteomes" id="UP000002247"/>
    </source>
</evidence>
<evidence type="ECO:0000256" key="3">
    <source>
        <dbReference type="ARBA" id="ARBA00022475"/>
    </source>
</evidence>
<feature type="transmembrane region" description="Helical" evidence="7">
    <location>
        <begin position="86"/>
        <end position="112"/>
    </location>
</feature>
<evidence type="ECO:0000313" key="9">
    <source>
        <dbReference type="EMBL" id="ADG97943.1"/>
    </source>
</evidence>
<sequence length="233" mass="25024">MIATARRRLALALELVPRPSWRTVLLLVLCAAITAACVFWLPIPTPAVMRDWAQSFGAAGLILFLAAYAIITVTPVPRTFFTLAAGLLYGSLLGVVISVTASTLAAVLAFLFARRLAGERVQAYIRHPLAKHVQSQLSERGWLAVWSVRLIAPVPFALQNYLCGVSTVRLVPYTVASCLGLIPMTTAVVLLGDATTGHFDPMFFVVSGCCITVGVIGLMVNSRLRQGSADQEV</sequence>
<protein>
    <recommendedName>
        <fullName evidence="7">TVP38/TMEM64 family membrane protein</fullName>
    </recommendedName>
</protein>
<dbReference type="HOGENOM" id="CLU_038944_4_0_11"/>
<keyword evidence="4 7" id="KW-0812">Transmembrane</keyword>
<dbReference type="eggNOG" id="COG0398">
    <property type="taxonomic scope" value="Bacteria"/>
</dbReference>
<keyword evidence="10" id="KW-1185">Reference proteome</keyword>
<evidence type="ECO:0000256" key="2">
    <source>
        <dbReference type="ARBA" id="ARBA00008640"/>
    </source>
</evidence>
<dbReference type="InterPro" id="IPR032816">
    <property type="entry name" value="VTT_dom"/>
</dbReference>
<dbReference type="KEGG" id="srt:Srot_1480"/>
<evidence type="ECO:0000256" key="4">
    <source>
        <dbReference type="ARBA" id="ARBA00022692"/>
    </source>
</evidence>
<comment type="subcellular location">
    <subcellularLocation>
        <location evidence="1 7">Cell membrane</location>
        <topology evidence="1 7">Multi-pass membrane protein</topology>
    </subcellularLocation>
</comment>
<evidence type="ECO:0000256" key="7">
    <source>
        <dbReference type="RuleBase" id="RU366058"/>
    </source>
</evidence>
<feature type="transmembrane region" description="Helical" evidence="7">
    <location>
        <begin position="202"/>
        <end position="220"/>
    </location>
</feature>
<evidence type="ECO:0000256" key="6">
    <source>
        <dbReference type="ARBA" id="ARBA00023136"/>
    </source>
</evidence>
<feature type="domain" description="VTT" evidence="8">
    <location>
        <begin position="76"/>
        <end position="193"/>
    </location>
</feature>
<keyword evidence="3 7" id="KW-1003">Cell membrane</keyword>
<dbReference type="InterPro" id="IPR015414">
    <property type="entry name" value="TMEM64"/>
</dbReference>
<dbReference type="PANTHER" id="PTHR12677:SF59">
    <property type="entry name" value="GOLGI APPARATUS MEMBRANE PROTEIN TVP38-RELATED"/>
    <property type="match status" value="1"/>
</dbReference>
<dbReference type="Pfam" id="PF09335">
    <property type="entry name" value="VTT_dom"/>
    <property type="match status" value="1"/>
</dbReference>
<feature type="transmembrane region" description="Helical" evidence="7">
    <location>
        <begin position="21"/>
        <end position="43"/>
    </location>
</feature>
<dbReference type="STRING" id="640132.Srot_1480"/>
<proteinExistence type="inferred from homology"/>
<feature type="transmembrane region" description="Helical" evidence="7">
    <location>
        <begin position="55"/>
        <end position="74"/>
    </location>
</feature>
<dbReference type="AlphaFoldDB" id="D6Z7L3"/>
<dbReference type="EMBL" id="CP001958">
    <property type="protein sequence ID" value="ADG97943.1"/>
    <property type="molecule type" value="Genomic_DNA"/>
</dbReference>
<keyword evidence="5 7" id="KW-1133">Transmembrane helix</keyword>
<evidence type="ECO:0000256" key="5">
    <source>
        <dbReference type="ARBA" id="ARBA00022989"/>
    </source>
</evidence>
<keyword evidence="6 7" id="KW-0472">Membrane</keyword>
<accession>D6Z7L3</accession>
<organism evidence="9 10">
    <name type="scientific">Segniliparus rotundus (strain ATCC BAA-972 / CDC 1076 / CIP 108378 / DSM 44985 / JCM 13578)</name>
    <dbReference type="NCBI Taxonomy" id="640132"/>
    <lineage>
        <taxon>Bacteria</taxon>
        <taxon>Bacillati</taxon>
        <taxon>Actinomycetota</taxon>
        <taxon>Actinomycetes</taxon>
        <taxon>Mycobacteriales</taxon>
        <taxon>Segniliparaceae</taxon>
        <taxon>Segniliparus</taxon>
    </lineage>
</organism>